<keyword evidence="1" id="KW-1133">Transmembrane helix</keyword>
<protein>
    <submittedName>
        <fullName evidence="2">Uncharacterized protein</fullName>
    </submittedName>
</protein>
<sequence>MGSESHCYELEQLSGKDERDEKDHRVWLKPWVFLRWSPAHGDDTEPGRRRFTRISMVCFQPTVELVDRVNILHQSPTWGYVLEDPFQLVEISFESWFYRVDKVSWIITKAARRIEEDVFNFVRRDRTARGRVSLFDFRRPHVIAKDTIYMLEGLDAALLCLESVSNRHHALRENNACGLNTDEWENTEQSLEYRKQLFHSTKLRTSSTNQRMQTAINLQDSHTMKTLSYMGQLFLPLSVICSVYGTPFIVDVTQSDSSPSSSLVVSSQFWQLWAVSVPITVALMASIYAYTHCFYVKKICRRDRESDLESAQERPGLALEDP</sequence>
<organism evidence="2 3">
    <name type="scientific">Dactylonectria estremocensis</name>
    <dbReference type="NCBI Taxonomy" id="1079267"/>
    <lineage>
        <taxon>Eukaryota</taxon>
        <taxon>Fungi</taxon>
        <taxon>Dikarya</taxon>
        <taxon>Ascomycota</taxon>
        <taxon>Pezizomycotina</taxon>
        <taxon>Sordariomycetes</taxon>
        <taxon>Hypocreomycetidae</taxon>
        <taxon>Hypocreales</taxon>
        <taxon>Nectriaceae</taxon>
        <taxon>Dactylonectria</taxon>
    </lineage>
</organism>
<dbReference type="OrthoDB" id="5207033at2759"/>
<evidence type="ECO:0000256" key="1">
    <source>
        <dbReference type="SAM" id="Phobius"/>
    </source>
</evidence>
<keyword evidence="3" id="KW-1185">Reference proteome</keyword>
<feature type="transmembrane region" description="Helical" evidence="1">
    <location>
        <begin position="233"/>
        <end position="250"/>
    </location>
</feature>
<keyword evidence="1" id="KW-0812">Transmembrane</keyword>
<dbReference type="AlphaFoldDB" id="A0A9P9DGN4"/>
<accession>A0A9P9DGN4</accession>
<keyword evidence="1" id="KW-0472">Membrane</keyword>
<comment type="caution">
    <text evidence="2">The sequence shown here is derived from an EMBL/GenBank/DDBJ whole genome shotgun (WGS) entry which is preliminary data.</text>
</comment>
<dbReference type="Gene3D" id="1.20.58.340">
    <property type="entry name" value="Magnesium transport protein CorA, transmembrane region"/>
    <property type="match status" value="1"/>
</dbReference>
<gene>
    <name evidence="2" type="ORF">B0J13DRAFT_162132</name>
</gene>
<dbReference type="Proteomes" id="UP000717696">
    <property type="component" value="Unassembled WGS sequence"/>
</dbReference>
<reference evidence="2" key="1">
    <citation type="journal article" date="2021" name="Nat. Commun.">
        <title>Genetic determinants of endophytism in the Arabidopsis root mycobiome.</title>
        <authorList>
            <person name="Mesny F."/>
            <person name="Miyauchi S."/>
            <person name="Thiergart T."/>
            <person name="Pickel B."/>
            <person name="Atanasova L."/>
            <person name="Karlsson M."/>
            <person name="Huettel B."/>
            <person name="Barry K.W."/>
            <person name="Haridas S."/>
            <person name="Chen C."/>
            <person name="Bauer D."/>
            <person name="Andreopoulos W."/>
            <person name="Pangilinan J."/>
            <person name="LaButti K."/>
            <person name="Riley R."/>
            <person name="Lipzen A."/>
            <person name="Clum A."/>
            <person name="Drula E."/>
            <person name="Henrissat B."/>
            <person name="Kohler A."/>
            <person name="Grigoriev I.V."/>
            <person name="Martin F.M."/>
            <person name="Hacquard S."/>
        </authorList>
    </citation>
    <scope>NUCLEOTIDE SEQUENCE</scope>
    <source>
        <strain evidence="2">MPI-CAGE-AT-0021</strain>
    </source>
</reference>
<dbReference type="EMBL" id="JAGMUU010000028">
    <property type="protein sequence ID" value="KAH7120255.1"/>
    <property type="molecule type" value="Genomic_DNA"/>
</dbReference>
<proteinExistence type="predicted"/>
<name>A0A9P9DGN4_9HYPO</name>
<evidence type="ECO:0000313" key="3">
    <source>
        <dbReference type="Proteomes" id="UP000717696"/>
    </source>
</evidence>
<feature type="transmembrane region" description="Helical" evidence="1">
    <location>
        <begin position="270"/>
        <end position="296"/>
    </location>
</feature>
<evidence type="ECO:0000313" key="2">
    <source>
        <dbReference type="EMBL" id="KAH7120255.1"/>
    </source>
</evidence>